<dbReference type="PANTHER" id="PTHR20981">
    <property type="entry name" value="60S RIBOSOMAL PROTEIN L21"/>
    <property type="match status" value="1"/>
</dbReference>
<comment type="caution">
    <text evidence="4">The sequence shown here is derived from an EMBL/GenBank/DDBJ whole genome shotgun (WGS) entry which is preliminary data.</text>
</comment>
<gene>
    <name evidence="4" type="ORF">CJ030_MR8G020727</name>
</gene>
<accession>A0A6A1UU95</accession>
<dbReference type="GO" id="GO:0003735">
    <property type="term" value="F:structural constituent of ribosome"/>
    <property type="evidence" value="ECO:0007669"/>
    <property type="project" value="InterPro"/>
</dbReference>
<dbReference type="GO" id="GO:1990904">
    <property type="term" value="C:ribonucleoprotein complex"/>
    <property type="evidence" value="ECO:0007669"/>
    <property type="project" value="UniProtKB-KW"/>
</dbReference>
<dbReference type="GO" id="GO:0005840">
    <property type="term" value="C:ribosome"/>
    <property type="evidence" value="ECO:0007669"/>
    <property type="project" value="UniProtKB-KW"/>
</dbReference>
<dbReference type="InterPro" id="IPR018259">
    <property type="entry name" value="Ribosomal_eL21_CS"/>
</dbReference>
<dbReference type="InterPro" id="IPR001147">
    <property type="entry name" value="Ribosomal_eL21"/>
</dbReference>
<comment type="similarity">
    <text evidence="1">Belongs to the eukaryotic ribosomal protein eL21 family.</text>
</comment>
<evidence type="ECO:0000256" key="3">
    <source>
        <dbReference type="ARBA" id="ARBA00023274"/>
    </source>
</evidence>
<dbReference type="GO" id="GO:0006412">
    <property type="term" value="P:translation"/>
    <property type="evidence" value="ECO:0007669"/>
    <property type="project" value="InterPro"/>
</dbReference>
<dbReference type="AlphaFoldDB" id="A0A6A1UU95"/>
<proteinExistence type="inferred from homology"/>
<dbReference type="InterPro" id="IPR036948">
    <property type="entry name" value="Ribosomal_eL21_sf"/>
</dbReference>
<dbReference type="Proteomes" id="UP000516437">
    <property type="component" value="Chromosome 8"/>
</dbReference>
<keyword evidence="3" id="KW-0687">Ribonucleoprotein</keyword>
<dbReference type="OrthoDB" id="1539250at2759"/>
<keyword evidence="2 4" id="KW-0689">Ribosomal protein</keyword>
<dbReference type="SUPFAM" id="SSF50104">
    <property type="entry name" value="Translation proteins SH3-like domain"/>
    <property type="match status" value="1"/>
</dbReference>
<evidence type="ECO:0000256" key="2">
    <source>
        <dbReference type="ARBA" id="ARBA00022980"/>
    </source>
</evidence>
<dbReference type="Pfam" id="PF01157">
    <property type="entry name" value="Ribosomal_L21e"/>
    <property type="match status" value="1"/>
</dbReference>
<keyword evidence="5" id="KW-1185">Reference proteome</keyword>
<protein>
    <submittedName>
        <fullName evidence="4">60S ribosomal protein L21-1</fullName>
    </submittedName>
</protein>
<evidence type="ECO:0000313" key="4">
    <source>
        <dbReference type="EMBL" id="KAB1203932.1"/>
    </source>
</evidence>
<organism evidence="4 5">
    <name type="scientific">Morella rubra</name>
    <name type="common">Chinese bayberry</name>
    <dbReference type="NCBI Taxonomy" id="262757"/>
    <lineage>
        <taxon>Eukaryota</taxon>
        <taxon>Viridiplantae</taxon>
        <taxon>Streptophyta</taxon>
        <taxon>Embryophyta</taxon>
        <taxon>Tracheophyta</taxon>
        <taxon>Spermatophyta</taxon>
        <taxon>Magnoliopsida</taxon>
        <taxon>eudicotyledons</taxon>
        <taxon>Gunneridae</taxon>
        <taxon>Pentapetalae</taxon>
        <taxon>rosids</taxon>
        <taxon>fabids</taxon>
        <taxon>Fagales</taxon>
        <taxon>Myricaceae</taxon>
        <taxon>Morella</taxon>
    </lineage>
</organism>
<evidence type="ECO:0000256" key="1">
    <source>
        <dbReference type="ARBA" id="ARBA00008427"/>
    </source>
</evidence>
<dbReference type="PROSITE" id="PS01171">
    <property type="entry name" value="RIBOSOMAL_L21E"/>
    <property type="match status" value="1"/>
</dbReference>
<evidence type="ECO:0000313" key="5">
    <source>
        <dbReference type="Proteomes" id="UP000516437"/>
    </source>
</evidence>
<name>A0A6A1UU95_9ROSI</name>
<dbReference type="Gene3D" id="2.30.30.70">
    <property type="entry name" value="Ribosomal protein L21"/>
    <property type="match status" value="1"/>
</dbReference>
<reference evidence="4 5" key="1">
    <citation type="journal article" date="2019" name="Plant Biotechnol. J.">
        <title>The red bayberry genome and genetic basis of sex determination.</title>
        <authorList>
            <person name="Jia H.M."/>
            <person name="Jia H.J."/>
            <person name="Cai Q.L."/>
            <person name="Wang Y."/>
            <person name="Zhao H.B."/>
            <person name="Yang W.F."/>
            <person name="Wang G.Y."/>
            <person name="Li Y.H."/>
            <person name="Zhan D.L."/>
            <person name="Shen Y.T."/>
            <person name="Niu Q.F."/>
            <person name="Chang L."/>
            <person name="Qiu J."/>
            <person name="Zhao L."/>
            <person name="Xie H.B."/>
            <person name="Fu W.Y."/>
            <person name="Jin J."/>
            <person name="Li X.W."/>
            <person name="Jiao Y."/>
            <person name="Zhou C.C."/>
            <person name="Tu T."/>
            <person name="Chai C.Y."/>
            <person name="Gao J.L."/>
            <person name="Fan L.J."/>
            <person name="van de Weg E."/>
            <person name="Wang J.Y."/>
            <person name="Gao Z.S."/>
        </authorList>
    </citation>
    <scope>NUCLEOTIDE SEQUENCE [LARGE SCALE GENOMIC DNA]</scope>
    <source>
        <tissue evidence="4">Leaves</tissue>
    </source>
</reference>
<dbReference type="FunFam" id="2.30.30.70:FF:000001">
    <property type="entry name" value="60S ribosomal protein L21"/>
    <property type="match status" value="1"/>
</dbReference>
<sequence length="173" mass="19640">MPPGHGLRSRIRGLFGRPYRNSAVHEGMPHKSSRSHKIGDYVDIKVNGSPGEGMPHELYHGRTGRVWKVTKRAIGVEVNDQKWWYRFNASSSTRLLYPRADLEQTNLKSRYFSQLDSTEPSLISHQRGDVRAKKRKSEMVWHGRPVGSPANWTMISSVVNRAPVKNRVVVPGS</sequence>
<dbReference type="EMBL" id="RXIC02000026">
    <property type="protein sequence ID" value="KAB1203932.1"/>
    <property type="molecule type" value="Genomic_DNA"/>
</dbReference>
<dbReference type="InterPro" id="IPR008991">
    <property type="entry name" value="Translation_prot_SH3-like_sf"/>
</dbReference>